<feature type="compositionally biased region" description="Polar residues" evidence="1">
    <location>
        <begin position="341"/>
        <end position="364"/>
    </location>
</feature>
<gene>
    <name evidence="2" type="ORF">VM1G_10653</name>
</gene>
<dbReference type="OrthoDB" id="5327145at2759"/>
<organism evidence="2 3">
    <name type="scientific">Cytospora mali</name>
    <name type="common">Apple Valsa canker fungus</name>
    <name type="synonym">Valsa mali</name>
    <dbReference type="NCBI Taxonomy" id="578113"/>
    <lineage>
        <taxon>Eukaryota</taxon>
        <taxon>Fungi</taxon>
        <taxon>Dikarya</taxon>
        <taxon>Ascomycota</taxon>
        <taxon>Pezizomycotina</taxon>
        <taxon>Sordariomycetes</taxon>
        <taxon>Sordariomycetidae</taxon>
        <taxon>Diaporthales</taxon>
        <taxon>Cytosporaceae</taxon>
        <taxon>Cytospora</taxon>
    </lineage>
</organism>
<feature type="compositionally biased region" description="Polar residues" evidence="1">
    <location>
        <begin position="65"/>
        <end position="78"/>
    </location>
</feature>
<accession>A0A194VIG6</accession>
<feature type="region of interest" description="Disordered" evidence="1">
    <location>
        <begin position="19"/>
        <end position="47"/>
    </location>
</feature>
<feature type="compositionally biased region" description="Low complexity" evidence="1">
    <location>
        <begin position="389"/>
        <end position="398"/>
    </location>
</feature>
<name>A0A194VIG6_CYTMA</name>
<dbReference type="Proteomes" id="UP000078559">
    <property type="component" value="Unassembled WGS sequence"/>
</dbReference>
<keyword evidence="3" id="KW-1185">Reference proteome</keyword>
<feature type="compositionally biased region" description="Polar residues" evidence="1">
    <location>
        <begin position="309"/>
        <end position="327"/>
    </location>
</feature>
<feature type="compositionally biased region" description="Polar residues" evidence="1">
    <location>
        <begin position="117"/>
        <end position="134"/>
    </location>
</feature>
<feature type="region of interest" description="Disordered" evidence="1">
    <location>
        <begin position="417"/>
        <end position="464"/>
    </location>
</feature>
<reference evidence="2" key="1">
    <citation type="submission" date="2014-12" db="EMBL/GenBank/DDBJ databases">
        <title>Genome Sequence of Valsa Canker Pathogens Uncovers a Specific Adaption of Colonization on Woody Bark.</title>
        <authorList>
            <person name="Yin Z."/>
            <person name="Liu H."/>
            <person name="Gao X."/>
            <person name="Li Z."/>
            <person name="Song N."/>
            <person name="Ke X."/>
            <person name="Dai Q."/>
            <person name="Wu Y."/>
            <person name="Sun Y."/>
            <person name="Xu J.-R."/>
            <person name="Kang Z.K."/>
            <person name="Wang L."/>
            <person name="Huang L."/>
        </authorList>
    </citation>
    <scope>NUCLEOTIDE SEQUENCE [LARGE SCALE GENOMIC DNA]</scope>
    <source>
        <strain evidence="2">03-8</strain>
    </source>
</reference>
<dbReference type="AlphaFoldDB" id="A0A194VIG6"/>
<sequence length="464" mass="50820">MLAAHKDQENLVSIHQANAVTKHQNQGSTRSTLQPKTPGTRYPKTPLKIPLNDENAVRALGGKSTLVNKTNGDSSQWLTPAEPRTGRPVLGDKTTNARARFNQQTIRKTPSIRDIETSQAKPTTVSRPKSSAPKSESYKLQILQDTTSDPLSTSEPDTNAPPPEPLPYESDVWPAGVLTFDAIRPENRMNGYYEHYHNRRDENGMTRVDREMKAAQDRRFREADAKIRKDLDEDFKWDLGLLHSPKRTQQIVPARDPEPLEKKFVRPGGLTKAPSTMNSRRAASALGMASKLPTASSTLQRRPLATRPAASTNVTSSKLPSFMQPTMSKPRPAIAAPKPQPSSTAGLAASRSTLGYTKGRSASSAIHAAGQQHVRGRSEAPSRKLTRTSSSASNHSAATVTPANYVKDQVVAKPEFVSIFDEPPKDENEEDDIDCSLFDRDNGDSSIVSGQGEGEDDFRLELSP</sequence>
<feature type="compositionally biased region" description="Polar residues" evidence="1">
    <location>
        <begin position="19"/>
        <end position="37"/>
    </location>
</feature>
<evidence type="ECO:0000313" key="3">
    <source>
        <dbReference type="Proteomes" id="UP000078559"/>
    </source>
</evidence>
<evidence type="ECO:0000313" key="2">
    <source>
        <dbReference type="EMBL" id="KUI63936.1"/>
    </source>
</evidence>
<feature type="region of interest" description="Disordered" evidence="1">
    <location>
        <begin position="260"/>
        <end position="401"/>
    </location>
</feature>
<feature type="compositionally biased region" description="Polar residues" evidence="1">
    <location>
        <begin position="93"/>
        <end position="108"/>
    </location>
</feature>
<protein>
    <submittedName>
        <fullName evidence="2">Uncharacterized protein</fullName>
    </submittedName>
</protein>
<evidence type="ECO:0000256" key="1">
    <source>
        <dbReference type="SAM" id="MobiDB-lite"/>
    </source>
</evidence>
<feature type="compositionally biased region" description="Polar residues" evidence="1">
    <location>
        <begin position="143"/>
        <end position="157"/>
    </location>
</feature>
<feature type="region of interest" description="Disordered" evidence="1">
    <location>
        <begin position="63"/>
        <end position="171"/>
    </location>
</feature>
<dbReference type="EMBL" id="KN796115">
    <property type="protein sequence ID" value="KUI63936.1"/>
    <property type="molecule type" value="Genomic_DNA"/>
</dbReference>
<proteinExistence type="predicted"/>